<dbReference type="EMBL" id="FNDK01000001">
    <property type="protein sequence ID" value="SDH05695.1"/>
    <property type="molecule type" value="Genomic_DNA"/>
</dbReference>
<accession>A0A1G7ZAQ4</accession>
<evidence type="ECO:0000313" key="2">
    <source>
        <dbReference type="EMBL" id="SDH05695.1"/>
    </source>
</evidence>
<protein>
    <submittedName>
        <fullName evidence="2">Glyoxylase, beta-lactamase superfamily II</fullName>
    </submittedName>
</protein>
<organism evidence="2 3">
    <name type="scientific">Alteribacillus persepolensis</name>
    <dbReference type="NCBI Taxonomy" id="568899"/>
    <lineage>
        <taxon>Bacteria</taxon>
        <taxon>Bacillati</taxon>
        <taxon>Bacillota</taxon>
        <taxon>Bacilli</taxon>
        <taxon>Bacillales</taxon>
        <taxon>Bacillaceae</taxon>
        <taxon>Alteribacillus</taxon>
    </lineage>
</organism>
<dbReference type="RefSeq" id="WP_091270801.1">
    <property type="nucleotide sequence ID" value="NZ_FNDK01000001.1"/>
</dbReference>
<dbReference type="InterPro" id="IPR036866">
    <property type="entry name" value="RibonucZ/Hydroxyglut_hydro"/>
</dbReference>
<dbReference type="Pfam" id="PF00753">
    <property type="entry name" value="Lactamase_B"/>
    <property type="match status" value="1"/>
</dbReference>
<dbReference type="OrthoDB" id="9761531at2"/>
<name>A0A1G7ZAQ4_9BACI</name>
<dbReference type="InterPro" id="IPR001279">
    <property type="entry name" value="Metallo-B-lactamas"/>
</dbReference>
<dbReference type="PANTHER" id="PTHR42951">
    <property type="entry name" value="METALLO-BETA-LACTAMASE DOMAIN-CONTAINING"/>
    <property type="match status" value="1"/>
</dbReference>
<sequence length="308" mass="34499">MNWKKPEYLMNDIWISDGFDFHLPNRTGTYIINEEELTLIDTGPSISIPALKQSMAHLGRSLADVSYIIVTHVHLDHAGGAGLLLQDCPNAKVVVHPRGARHLADPQRLVQGARAVYNDTFDSLFDPVIPVPKEKILIKDDNEQITFTSGRVLQFFDTPGHAAHHFSIMDSLSKGIFTGDTIGIQYVHHKDMYLPSTSPNQFHPEQMKDSLRLILSKQPTCIFFGHYGVSFDIDEVERQLLFWLPKFVEWGKSVKHSGGGSDALAEQIIKHVTDHYSLHNLADNDPLTTFIKADASISAMGVLDYLSK</sequence>
<dbReference type="AlphaFoldDB" id="A0A1G7ZAQ4"/>
<dbReference type="SMART" id="SM00849">
    <property type="entry name" value="Lactamase_B"/>
    <property type="match status" value="1"/>
</dbReference>
<dbReference type="InterPro" id="IPR037482">
    <property type="entry name" value="ST1585_MBL-fold"/>
</dbReference>
<feature type="domain" description="Metallo-beta-lactamase" evidence="1">
    <location>
        <begin position="25"/>
        <end position="226"/>
    </location>
</feature>
<dbReference type="PANTHER" id="PTHR42951:SF22">
    <property type="entry name" value="METALLO BETA-LACTAMASE SUPERFAMILY LIPOPROTEIN"/>
    <property type="match status" value="1"/>
</dbReference>
<evidence type="ECO:0000313" key="3">
    <source>
        <dbReference type="Proteomes" id="UP000199163"/>
    </source>
</evidence>
<dbReference type="CDD" id="cd07726">
    <property type="entry name" value="ST1585-like_MBL-fold"/>
    <property type="match status" value="1"/>
</dbReference>
<dbReference type="InterPro" id="IPR050855">
    <property type="entry name" value="NDM-1-like"/>
</dbReference>
<reference evidence="2 3" key="1">
    <citation type="submission" date="2016-10" db="EMBL/GenBank/DDBJ databases">
        <authorList>
            <person name="de Groot N.N."/>
        </authorList>
    </citation>
    <scope>NUCLEOTIDE SEQUENCE [LARGE SCALE GENOMIC DNA]</scope>
    <source>
        <strain evidence="2 3">DSM 21632</strain>
    </source>
</reference>
<gene>
    <name evidence="2" type="ORF">SAMN05192534_101470</name>
</gene>
<proteinExistence type="predicted"/>
<dbReference type="Proteomes" id="UP000199163">
    <property type="component" value="Unassembled WGS sequence"/>
</dbReference>
<evidence type="ECO:0000259" key="1">
    <source>
        <dbReference type="SMART" id="SM00849"/>
    </source>
</evidence>
<dbReference type="SUPFAM" id="SSF56281">
    <property type="entry name" value="Metallo-hydrolase/oxidoreductase"/>
    <property type="match status" value="1"/>
</dbReference>
<keyword evidence="3" id="KW-1185">Reference proteome</keyword>
<dbReference type="STRING" id="568899.SAMN05192534_101470"/>
<dbReference type="Gene3D" id="3.60.15.10">
    <property type="entry name" value="Ribonuclease Z/Hydroxyacylglutathione hydrolase-like"/>
    <property type="match status" value="1"/>
</dbReference>